<evidence type="ECO:0000313" key="2">
    <source>
        <dbReference type="Proteomes" id="UP000189670"/>
    </source>
</evidence>
<reference evidence="2" key="1">
    <citation type="submission" date="2012-11" db="EMBL/GenBank/DDBJ databases">
        <authorList>
            <person name="Lucero-Rivera Y.E."/>
            <person name="Tovar-Ramirez D."/>
        </authorList>
    </citation>
    <scope>NUCLEOTIDE SEQUENCE [LARGE SCALE GENOMIC DNA]</scope>
    <source>
        <strain evidence="2">Araruama</strain>
    </source>
</reference>
<dbReference type="Proteomes" id="UP000189670">
    <property type="component" value="Unassembled WGS sequence"/>
</dbReference>
<organism evidence="1 2">
    <name type="scientific">Candidatus Magnetoglobus multicellularis str. Araruama</name>
    <dbReference type="NCBI Taxonomy" id="890399"/>
    <lineage>
        <taxon>Bacteria</taxon>
        <taxon>Pseudomonadati</taxon>
        <taxon>Thermodesulfobacteriota</taxon>
        <taxon>Desulfobacteria</taxon>
        <taxon>Desulfobacterales</taxon>
        <taxon>Desulfobacteraceae</taxon>
        <taxon>Candidatus Magnetoglobus</taxon>
    </lineage>
</organism>
<comment type="caution">
    <text evidence="1">The sequence shown here is derived from an EMBL/GenBank/DDBJ whole genome shotgun (WGS) entry which is preliminary data.</text>
</comment>
<sequence length="102" mass="11601">MRIAKKEQQNEFIALLLNSLADYYLTQKNEHEAQRIIAQAEKLAFESQAPLIQASILNTKAYCEAIKGYLRKAVKIFEKCLANIEGLNINPNTMKLKSKSDD</sequence>
<evidence type="ECO:0000313" key="1">
    <source>
        <dbReference type="EMBL" id="ETR69521.1"/>
    </source>
</evidence>
<dbReference type="SUPFAM" id="SSF48452">
    <property type="entry name" value="TPR-like"/>
    <property type="match status" value="1"/>
</dbReference>
<gene>
    <name evidence="1" type="ORF">OMM_09525</name>
</gene>
<dbReference type="AlphaFoldDB" id="A0A1V1P3Y7"/>
<accession>A0A1V1P3Y7</accession>
<name>A0A1V1P3Y7_9BACT</name>
<proteinExistence type="predicted"/>
<dbReference type="Gene3D" id="1.25.40.10">
    <property type="entry name" value="Tetratricopeptide repeat domain"/>
    <property type="match status" value="1"/>
</dbReference>
<dbReference type="EMBL" id="ATBP01000624">
    <property type="protein sequence ID" value="ETR69521.1"/>
    <property type="molecule type" value="Genomic_DNA"/>
</dbReference>
<protein>
    <submittedName>
        <fullName evidence="1">Uncharacterized protein</fullName>
    </submittedName>
</protein>
<dbReference type="InterPro" id="IPR011990">
    <property type="entry name" value="TPR-like_helical_dom_sf"/>
</dbReference>